<keyword evidence="8" id="KW-1185">Reference proteome</keyword>
<evidence type="ECO:0000256" key="4">
    <source>
        <dbReference type="ARBA" id="ARBA00022837"/>
    </source>
</evidence>
<dbReference type="InterPro" id="IPR017850">
    <property type="entry name" value="Alkaline_phosphatase_core_sf"/>
</dbReference>
<evidence type="ECO:0000256" key="3">
    <source>
        <dbReference type="ARBA" id="ARBA00022801"/>
    </source>
</evidence>
<dbReference type="InterPro" id="IPR050738">
    <property type="entry name" value="Sulfatase"/>
</dbReference>
<keyword evidence="4" id="KW-0106">Calcium</keyword>
<dbReference type="PANTHER" id="PTHR42693">
    <property type="entry name" value="ARYLSULFATASE FAMILY MEMBER"/>
    <property type="match status" value="1"/>
</dbReference>
<keyword evidence="3" id="KW-0378">Hydrolase</keyword>
<organism evidence="7 8">
    <name type="scientific">Acinetobacter guerrae</name>
    <dbReference type="NCBI Taxonomy" id="1843371"/>
    <lineage>
        <taxon>Bacteria</taxon>
        <taxon>Pseudomonadati</taxon>
        <taxon>Pseudomonadota</taxon>
        <taxon>Gammaproteobacteria</taxon>
        <taxon>Moraxellales</taxon>
        <taxon>Moraxellaceae</taxon>
        <taxon>Acinetobacter</taxon>
    </lineage>
</organism>
<evidence type="ECO:0000256" key="5">
    <source>
        <dbReference type="SAM" id="SignalP"/>
    </source>
</evidence>
<evidence type="ECO:0000256" key="1">
    <source>
        <dbReference type="ARBA" id="ARBA00008779"/>
    </source>
</evidence>
<dbReference type="Proteomes" id="UP000269001">
    <property type="component" value="Unassembled WGS sequence"/>
</dbReference>
<evidence type="ECO:0000313" key="8">
    <source>
        <dbReference type="Proteomes" id="UP000269001"/>
    </source>
</evidence>
<dbReference type="Pfam" id="PF00884">
    <property type="entry name" value="Sulfatase"/>
    <property type="match status" value="1"/>
</dbReference>
<feature type="domain" description="Sulfatase N-terminal" evidence="6">
    <location>
        <begin position="41"/>
        <end position="447"/>
    </location>
</feature>
<name>A0A3A8F2W5_9GAMM</name>
<dbReference type="CDD" id="cd16025">
    <property type="entry name" value="PAS_like"/>
    <property type="match status" value="1"/>
</dbReference>
<dbReference type="PROSITE" id="PS51257">
    <property type="entry name" value="PROKAR_LIPOPROTEIN"/>
    <property type="match status" value="1"/>
</dbReference>
<proteinExistence type="inferred from homology"/>
<accession>A0A3A8F2W5</accession>
<protein>
    <submittedName>
        <fullName evidence="7">Arylsulfatase</fullName>
    </submittedName>
</protein>
<dbReference type="EMBL" id="RAXU01000004">
    <property type="protein sequence ID" value="RKG35053.1"/>
    <property type="molecule type" value="Genomic_DNA"/>
</dbReference>
<dbReference type="SUPFAM" id="SSF53649">
    <property type="entry name" value="Alkaline phosphatase-like"/>
    <property type="match status" value="1"/>
</dbReference>
<gene>
    <name evidence="7" type="ORF">D7V21_04500</name>
</gene>
<dbReference type="GO" id="GO:0046872">
    <property type="term" value="F:metal ion binding"/>
    <property type="evidence" value="ECO:0007669"/>
    <property type="project" value="UniProtKB-KW"/>
</dbReference>
<dbReference type="InterPro" id="IPR000917">
    <property type="entry name" value="Sulfatase_N"/>
</dbReference>
<keyword evidence="5" id="KW-0732">Signal</keyword>
<feature type="signal peptide" evidence="5">
    <location>
        <begin position="1"/>
        <end position="23"/>
    </location>
</feature>
<keyword evidence="2" id="KW-0479">Metal-binding</keyword>
<dbReference type="PANTHER" id="PTHR42693:SF33">
    <property type="entry name" value="ARYLSULFATASE"/>
    <property type="match status" value="1"/>
</dbReference>
<feature type="chain" id="PRO_5017344552" evidence="5">
    <location>
        <begin position="24"/>
        <end position="560"/>
    </location>
</feature>
<comment type="caution">
    <text evidence="7">The sequence shown here is derived from an EMBL/GenBank/DDBJ whole genome shotgun (WGS) entry which is preliminary data.</text>
</comment>
<dbReference type="AlphaFoldDB" id="A0A3A8F2W5"/>
<comment type="similarity">
    <text evidence="1">Belongs to the sulfatase family.</text>
</comment>
<dbReference type="RefSeq" id="WP_120369343.1">
    <property type="nucleotide sequence ID" value="NZ_RAXU01000004.1"/>
</dbReference>
<dbReference type="InterPro" id="IPR024607">
    <property type="entry name" value="Sulfatase_CS"/>
</dbReference>
<dbReference type="PROSITE" id="PS00149">
    <property type="entry name" value="SULFATASE_2"/>
    <property type="match status" value="1"/>
</dbReference>
<dbReference type="Gene3D" id="3.40.720.10">
    <property type="entry name" value="Alkaline Phosphatase, subunit A"/>
    <property type="match status" value="1"/>
</dbReference>
<sequence>MKKQTLVLSLSFIFLSLSLSACHDNNDTSATSTSVTETKKPNILFIMADDLGYSDIGAFGGEIHTPNLDALANEGRLLSDYHTAPTCSPTRSQLISGTDHHLAGIGAMAELTPSHLKGQPGYEGYLNERSLSIAEVLRDNGYRTYISGKWHLGLTPETNAQARGFDHSFTLLQGFDLHFKRTPTGYNRNATYTEDGQVVPLSSLPDNFFSTNYYTDKLLEYLESGKNSGKPFFAYAAYTAPHWPIQAPEEYRNKYKGIYDVGYDAIRNSRIAKQKQLGIIPANFVPAEPIATANAPAKSGRWNELSPERKTLEARNMEIYAGMVENLDANIGRLIQYLKANGLYDNTLIFFVSDNGAEGSSGSANAGAQVDNSLAGLGTDNSYTFIGPRWAEVSAAPFHLWKNTAGEGATTAPAIVKLPHQNKLQPIHSSFASVLDVFPTVLDYANISVPQGQYKGRNINTPSGISWKAILENKATNIRPDGFSFADELHGNKYAKQGDWKIALQGKADLGTGTWELYNLKQDRGENQNLANTYPDKVQELIKVYQKYTQQNGVQEYFTQ</sequence>
<evidence type="ECO:0000313" key="7">
    <source>
        <dbReference type="EMBL" id="RKG35053.1"/>
    </source>
</evidence>
<dbReference type="Gene3D" id="3.30.1120.10">
    <property type="match status" value="1"/>
</dbReference>
<reference evidence="7 8" key="1">
    <citation type="submission" date="2018-09" db="EMBL/GenBank/DDBJ databases">
        <title>The draft genome of Acinetobacter spp. strains.</title>
        <authorList>
            <person name="Qin J."/>
            <person name="Feng Y."/>
            <person name="Zong Z."/>
        </authorList>
    </citation>
    <scope>NUCLEOTIDE SEQUENCE [LARGE SCALE GENOMIC DNA]</scope>
    <source>
        <strain evidence="7 8">WCHAc060096</strain>
    </source>
</reference>
<dbReference type="GO" id="GO:0004065">
    <property type="term" value="F:arylsulfatase activity"/>
    <property type="evidence" value="ECO:0007669"/>
    <property type="project" value="TreeGrafter"/>
</dbReference>
<evidence type="ECO:0000256" key="2">
    <source>
        <dbReference type="ARBA" id="ARBA00022723"/>
    </source>
</evidence>
<evidence type="ECO:0000259" key="6">
    <source>
        <dbReference type="Pfam" id="PF00884"/>
    </source>
</evidence>